<evidence type="ECO:0000256" key="4">
    <source>
        <dbReference type="PROSITE-ProRule" id="PRU00473"/>
    </source>
</evidence>
<feature type="region of interest" description="Disordered" evidence="5">
    <location>
        <begin position="420"/>
        <end position="440"/>
    </location>
</feature>
<comment type="caution">
    <text evidence="7">The sequence shown here is derived from an EMBL/GenBank/DDBJ whole genome shotgun (WGS) entry which is preliminary data.</text>
</comment>
<name>A0A418M0C8_9BACT</name>
<reference evidence="7 8" key="1">
    <citation type="submission" date="2018-08" db="EMBL/GenBank/DDBJ databases">
        <title>Fibrisoma montanum sp. nov., isolated from Danxia mountain soil.</title>
        <authorList>
            <person name="Huang Y."/>
        </authorList>
    </citation>
    <scope>NUCLEOTIDE SEQUENCE [LARGE SCALE GENOMIC DNA]</scope>
    <source>
        <strain evidence="7 8">HYT19</strain>
    </source>
</reference>
<feature type="compositionally biased region" description="Polar residues" evidence="5">
    <location>
        <begin position="420"/>
        <end position="434"/>
    </location>
</feature>
<dbReference type="PANTHER" id="PTHR30329:SF21">
    <property type="entry name" value="LIPOPROTEIN YIAD-RELATED"/>
    <property type="match status" value="1"/>
</dbReference>
<dbReference type="Pfam" id="PF00691">
    <property type="entry name" value="OmpA"/>
    <property type="match status" value="1"/>
</dbReference>
<dbReference type="InterPro" id="IPR036737">
    <property type="entry name" value="OmpA-like_sf"/>
</dbReference>
<evidence type="ECO:0000313" key="8">
    <source>
        <dbReference type="Proteomes" id="UP000283523"/>
    </source>
</evidence>
<protein>
    <submittedName>
        <fullName evidence="7">DUF937 domain-containing protein</fullName>
    </submittedName>
</protein>
<comment type="subcellular location">
    <subcellularLocation>
        <location evidence="1">Cell outer membrane</location>
    </subcellularLocation>
</comment>
<feature type="domain" description="OmpA-like" evidence="6">
    <location>
        <begin position="335"/>
        <end position="451"/>
    </location>
</feature>
<dbReference type="PANTHER" id="PTHR30329">
    <property type="entry name" value="STATOR ELEMENT OF FLAGELLAR MOTOR COMPLEX"/>
    <property type="match status" value="1"/>
</dbReference>
<dbReference type="EMBL" id="QXED01000009">
    <property type="protein sequence ID" value="RIV18993.1"/>
    <property type="molecule type" value="Genomic_DNA"/>
</dbReference>
<dbReference type="InterPro" id="IPR009282">
    <property type="entry name" value="DUF937"/>
</dbReference>
<dbReference type="Gene3D" id="3.30.1330.60">
    <property type="entry name" value="OmpA-like domain"/>
    <property type="match status" value="1"/>
</dbReference>
<dbReference type="PROSITE" id="PS51123">
    <property type="entry name" value="OMPA_2"/>
    <property type="match status" value="1"/>
</dbReference>
<dbReference type="SUPFAM" id="SSF103088">
    <property type="entry name" value="OmpA-like"/>
    <property type="match status" value="1"/>
</dbReference>
<evidence type="ECO:0000256" key="3">
    <source>
        <dbReference type="ARBA" id="ARBA00023237"/>
    </source>
</evidence>
<dbReference type="AlphaFoldDB" id="A0A418M0C8"/>
<dbReference type="OrthoDB" id="9782229at2"/>
<keyword evidence="3" id="KW-0998">Cell outer membrane</keyword>
<dbReference type="RefSeq" id="WP_119670705.1">
    <property type="nucleotide sequence ID" value="NZ_QXED01000009.1"/>
</dbReference>
<evidence type="ECO:0000256" key="5">
    <source>
        <dbReference type="SAM" id="MobiDB-lite"/>
    </source>
</evidence>
<evidence type="ECO:0000256" key="2">
    <source>
        <dbReference type="ARBA" id="ARBA00023136"/>
    </source>
</evidence>
<dbReference type="InterPro" id="IPR006665">
    <property type="entry name" value="OmpA-like"/>
</dbReference>
<keyword evidence="2 4" id="KW-0472">Membrane</keyword>
<organism evidence="7 8">
    <name type="scientific">Fibrisoma montanum</name>
    <dbReference type="NCBI Taxonomy" id="2305895"/>
    <lineage>
        <taxon>Bacteria</taxon>
        <taxon>Pseudomonadati</taxon>
        <taxon>Bacteroidota</taxon>
        <taxon>Cytophagia</taxon>
        <taxon>Cytophagales</taxon>
        <taxon>Spirosomataceae</taxon>
        <taxon>Fibrisoma</taxon>
    </lineage>
</organism>
<evidence type="ECO:0000259" key="6">
    <source>
        <dbReference type="PROSITE" id="PS51123"/>
    </source>
</evidence>
<dbReference type="Proteomes" id="UP000283523">
    <property type="component" value="Unassembled WGS sequence"/>
</dbReference>
<dbReference type="GO" id="GO:0009279">
    <property type="term" value="C:cell outer membrane"/>
    <property type="evidence" value="ECO:0007669"/>
    <property type="project" value="UniProtKB-SubCell"/>
</dbReference>
<dbReference type="Pfam" id="PF06078">
    <property type="entry name" value="DUF937"/>
    <property type="match status" value="1"/>
</dbReference>
<dbReference type="CDD" id="cd07185">
    <property type="entry name" value="OmpA_C-like"/>
    <property type="match status" value="1"/>
</dbReference>
<proteinExistence type="predicted"/>
<keyword evidence="8" id="KW-1185">Reference proteome</keyword>
<dbReference type="InterPro" id="IPR050330">
    <property type="entry name" value="Bact_OuterMem_StrucFunc"/>
</dbReference>
<evidence type="ECO:0000256" key="1">
    <source>
        <dbReference type="ARBA" id="ARBA00004442"/>
    </source>
</evidence>
<gene>
    <name evidence="7" type="ORF">DYU11_26195</name>
</gene>
<accession>A0A418M0C8</accession>
<dbReference type="PRINTS" id="PR01021">
    <property type="entry name" value="OMPADOMAIN"/>
</dbReference>
<evidence type="ECO:0000313" key="7">
    <source>
        <dbReference type="EMBL" id="RIV18993.1"/>
    </source>
</evidence>
<sequence>MAVHLLSFLREQFTPSVIDQLSGELNETPANIKKTVDGALPTLLGGLTRRVQASGGASGIIDFLEKRDYGRTPLAVAQVTDAHQETVETSTQGQDFLRQIFGSNLDRAVDVLGQYSGVKPLSALTVLSLAGSVLMGILGRQEQDKGLTASNLTTLLLGQADEFRTSLPRGLEGIATLLGFDKLHTPAGPQTEVQGADNFTSTVINPNIPKSPEGDRRRENVRWLRWAMVALGVLVVGLIVQKCREDQDGINGVYTDTTRATERDAVEDTSAATKENIRGANGQVADSTAPGALGIRDEETNAARRDVELPGGRRLNLVEGSFNAQLAEFLASKPTDLDQTFTFENLTFETNSARISAESQPNVNDLIQIMEAYPSLNIRIEGHTDNTGNAAANKQLSLDRANAVKSAITAAGIQANRITTQGFGSTKPTASNDTPDGREQNRRIDVVVTKL</sequence>
<dbReference type="InterPro" id="IPR006664">
    <property type="entry name" value="OMP_bac"/>
</dbReference>